<feature type="region of interest" description="Disordered" evidence="1">
    <location>
        <begin position="463"/>
        <end position="494"/>
    </location>
</feature>
<keyword evidence="2" id="KW-1133">Transmembrane helix</keyword>
<evidence type="ECO:0000313" key="4">
    <source>
        <dbReference type="EMBL" id="MFD1570483.1"/>
    </source>
</evidence>
<name>A0ABD6BZA3_9EURY</name>
<reference evidence="4 5" key="1">
    <citation type="journal article" date="2019" name="Int. J. Syst. Evol. Microbiol.">
        <title>The Global Catalogue of Microorganisms (GCM) 10K type strain sequencing project: providing services to taxonomists for standard genome sequencing and annotation.</title>
        <authorList>
            <consortium name="The Broad Institute Genomics Platform"/>
            <consortium name="The Broad Institute Genome Sequencing Center for Infectious Disease"/>
            <person name="Wu L."/>
            <person name="Ma J."/>
        </authorList>
    </citation>
    <scope>NUCLEOTIDE SEQUENCE [LARGE SCALE GENOMIC DNA]</scope>
    <source>
        <strain evidence="4 5">CGMCC 1.12689</strain>
    </source>
</reference>
<gene>
    <name evidence="4" type="ORF">ACFR9T_07745</name>
</gene>
<evidence type="ECO:0000256" key="1">
    <source>
        <dbReference type="SAM" id="MobiDB-lite"/>
    </source>
</evidence>
<dbReference type="RefSeq" id="WP_256419304.1">
    <property type="nucleotide sequence ID" value="NZ_JANHDL010000014.1"/>
</dbReference>
<feature type="compositionally biased region" description="Low complexity" evidence="1">
    <location>
        <begin position="160"/>
        <end position="175"/>
    </location>
</feature>
<organism evidence="4 5">
    <name type="scientific">Halorubrum laminariae</name>
    <dbReference type="NCBI Taxonomy" id="1433523"/>
    <lineage>
        <taxon>Archaea</taxon>
        <taxon>Methanobacteriati</taxon>
        <taxon>Methanobacteriota</taxon>
        <taxon>Stenosarchaea group</taxon>
        <taxon>Halobacteria</taxon>
        <taxon>Halobacteriales</taxon>
        <taxon>Haloferacaceae</taxon>
        <taxon>Halorubrum</taxon>
    </lineage>
</organism>
<dbReference type="EMBL" id="JBHUDB010000003">
    <property type="protein sequence ID" value="MFD1570483.1"/>
    <property type="molecule type" value="Genomic_DNA"/>
</dbReference>
<comment type="caution">
    <text evidence="4">The sequence shown here is derived from an EMBL/GenBank/DDBJ whole genome shotgun (WGS) entry which is preliminary data.</text>
</comment>
<feature type="region of interest" description="Disordered" evidence="1">
    <location>
        <begin position="144"/>
        <end position="175"/>
    </location>
</feature>
<feature type="domain" description="Protein-glutamine gamma-glutamyltransferase-like C-terminal" evidence="3">
    <location>
        <begin position="531"/>
        <end position="583"/>
    </location>
</feature>
<evidence type="ECO:0000256" key="2">
    <source>
        <dbReference type="SAM" id="Phobius"/>
    </source>
</evidence>
<keyword evidence="5" id="KW-1185">Reference proteome</keyword>
<feature type="transmembrane region" description="Helical" evidence="2">
    <location>
        <begin position="423"/>
        <end position="445"/>
    </location>
</feature>
<evidence type="ECO:0000313" key="5">
    <source>
        <dbReference type="Proteomes" id="UP001597185"/>
    </source>
</evidence>
<dbReference type="Proteomes" id="UP001597185">
    <property type="component" value="Unassembled WGS sequence"/>
</dbReference>
<protein>
    <submittedName>
        <fullName evidence="4">DUF4129 domain-containing protein</fullName>
    </submittedName>
</protein>
<sequence>MLLERYSAVAADIDAEETADRFNLTREQQRAIIDSAEDLNQTALAYQRAVEAGNDERARELGREIIETTAELNASTESLTEQYAALEEETDINLDGAQAALNQSQQTLSQAAAAVAQREFTETTLTVETNRTTLSGGAPVRVTGQLTTTDGEPISDAPLTVGIGTDTVTTQTNDTGRFTTTYQPLLAPINASTLTVTYEPTSSAPYLGATATQRVSLTEQADTELRLANSTETAAFSETVRVNGTVHLLTETDRPLDGIPVVLTVDGQRLATATTDRTGAVSLADELPADIPDGTTELGVAIDRQDLAIAPSTATTQLTVQPTSTSLSVDAVTNTTNTTTVSVAGQLTTASGEPLADRELGITLGETRLGVVETDQTGAYQANYTVPDSVGRTADLTVAYDGTGTSLTGSTVTQQLSFTTVGWPRLGIALAAGFVVVSLIVVVFVRPPDWRWVRRLRARVTNEPVMTPSPSDPSDMAVSSSPDADGGDANATAHRHSFDHAQAALAAGHPNAAVQIAYGVARNHLRSDNAQPAETHWEFYQRWQRTGRPEIDSDHLRQLTELYETAAFSPHDISMETADDIVSTVEDRFR</sequence>
<dbReference type="AlphaFoldDB" id="A0ABD6BZA3"/>
<accession>A0ABD6BZA3</accession>
<proteinExistence type="predicted"/>
<dbReference type="Pfam" id="PF13559">
    <property type="entry name" value="DUF4129"/>
    <property type="match status" value="1"/>
</dbReference>
<evidence type="ECO:0000259" key="3">
    <source>
        <dbReference type="Pfam" id="PF13559"/>
    </source>
</evidence>
<dbReference type="InterPro" id="IPR025403">
    <property type="entry name" value="TgpA-like_C"/>
</dbReference>
<keyword evidence="2" id="KW-0472">Membrane</keyword>
<keyword evidence="2" id="KW-0812">Transmembrane</keyword>